<protein>
    <submittedName>
        <fullName evidence="1">DUF2017 domain-containing protein</fullName>
    </submittedName>
</protein>
<comment type="caution">
    <text evidence="1">The sequence shown here is derived from an EMBL/GenBank/DDBJ whole genome shotgun (WGS) entry which is preliminary data.</text>
</comment>
<reference evidence="2" key="1">
    <citation type="journal article" date="2019" name="Int. J. Syst. Evol. Microbiol.">
        <title>The Global Catalogue of Microorganisms (GCM) 10K type strain sequencing project: providing services to taxonomists for standard genome sequencing and annotation.</title>
        <authorList>
            <consortium name="The Broad Institute Genomics Platform"/>
            <consortium name="The Broad Institute Genome Sequencing Center for Infectious Disease"/>
            <person name="Wu L."/>
            <person name="Ma J."/>
        </authorList>
    </citation>
    <scope>NUCLEOTIDE SEQUENCE [LARGE SCALE GENOMIC DNA]</scope>
    <source>
        <strain evidence="2">CGMCC 4.7396</strain>
    </source>
</reference>
<gene>
    <name evidence="1" type="ORF">ACFO8M_15290</name>
</gene>
<name>A0ABV7Q240_9ACTN</name>
<organism evidence="1 2">
    <name type="scientific">Glycomyces rhizosphaerae</name>
    <dbReference type="NCBI Taxonomy" id="2054422"/>
    <lineage>
        <taxon>Bacteria</taxon>
        <taxon>Bacillati</taxon>
        <taxon>Actinomycetota</taxon>
        <taxon>Actinomycetes</taxon>
        <taxon>Glycomycetales</taxon>
        <taxon>Glycomycetaceae</taxon>
        <taxon>Glycomyces</taxon>
    </lineage>
</organism>
<sequence>MARYFKPHEGGGATAAFDEIEAGLLRAYAEQMLELIDAREGTAGGDAEDLIASAFHEGPTERPEDPALARLFPDAYTDPDVDLGNGIDTVAASAEFRRYTENDLRARKRDDAKAVIRALEALAPEGRKREAVHLKPDECRQWLGALNDLRLVIASRLEIHVDEDFDELMDLPDEDPRSPLVLTYGWLTTLQDTLIEAMTRSLGE</sequence>
<dbReference type="Pfam" id="PF09438">
    <property type="entry name" value="DUF2017"/>
    <property type="match status" value="1"/>
</dbReference>
<evidence type="ECO:0000313" key="2">
    <source>
        <dbReference type="Proteomes" id="UP001595712"/>
    </source>
</evidence>
<evidence type="ECO:0000313" key="1">
    <source>
        <dbReference type="EMBL" id="MFC3493843.1"/>
    </source>
</evidence>
<keyword evidence="2" id="KW-1185">Reference proteome</keyword>
<dbReference type="RefSeq" id="WP_387976999.1">
    <property type="nucleotide sequence ID" value="NZ_JBHRWO010000012.1"/>
</dbReference>
<proteinExistence type="predicted"/>
<dbReference type="EMBL" id="JBHRWO010000012">
    <property type="protein sequence ID" value="MFC3493843.1"/>
    <property type="molecule type" value="Genomic_DNA"/>
</dbReference>
<accession>A0ABV7Q240</accession>
<dbReference type="InterPro" id="IPR018561">
    <property type="entry name" value="AosR"/>
</dbReference>
<dbReference type="Proteomes" id="UP001595712">
    <property type="component" value="Unassembled WGS sequence"/>
</dbReference>